<dbReference type="EMBL" id="MGFH01000064">
    <property type="protein sequence ID" value="OGM06417.1"/>
    <property type="molecule type" value="Genomic_DNA"/>
</dbReference>
<dbReference type="CDD" id="cd05016">
    <property type="entry name" value="SIS_PGI_2"/>
    <property type="match status" value="1"/>
</dbReference>
<comment type="pathway">
    <text evidence="8">Carbohydrate biosynthesis; gluconeogenesis.</text>
</comment>
<dbReference type="UniPathway" id="UPA00109">
    <property type="reaction ID" value="UER00181"/>
</dbReference>
<sequence>MAQNRIEIEITNLQKALDLDDIKACQAQVSKYHSALHNKSGAGSDFLGWLDLPSKTEDKFIDELEALAANIRKNADVFLCVGIGGSYLGAKAVNTALNEFFSDNFEKAARKNPVIIFAGQNLSADYMNSLFKYLEGKSVYVNVISKSGTTTEPAVAFRVIKKYMEERYGKDVKDRIIATTDKARGALKKLADSEGYKTYVIPDDVGGRFSVLTPVGLLPIAVAGHSIKKLIEGARSFESLSACDEIMKNPAYMYAACRYLLYKKGFMVELLSNFEPALHYVSEWWKQLYGESEGKNKKGIFPAAVDFTTDLHSMGQYIQDGERKLFETFLMVEKTSKFAIPTDPANLDGLNFLAGNDLSHANKMAYEGTRLAHLEGGVPNMTITLPELNEFYLGQLIYFYEKAVAISGYMIEVNPFDQPGVESYKKNMFALMKKPGFEAETERLNKVLASAKIVKV</sequence>
<dbReference type="CDD" id="cd05015">
    <property type="entry name" value="SIS_PGI_1"/>
    <property type="match status" value="1"/>
</dbReference>
<dbReference type="GO" id="GO:0051156">
    <property type="term" value="P:glucose 6-phosphate metabolic process"/>
    <property type="evidence" value="ECO:0007669"/>
    <property type="project" value="TreeGrafter"/>
</dbReference>
<comment type="function">
    <text evidence="8">Catalyzes the reversible isomerization of glucose-6-phosphate to fructose-6-phosphate.</text>
</comment>
<comment type="pathway">
    <text evidence="1 8 9">Carbohydrate degradation; glycolysis; D-glyceraldehyde 3-phosphate and glycerone phosphate from D-glucose: step 2/4.</text>
</comment>
<proteinExistence type="inferred from homology"/>
<dbReference type="PANTHER" id="PTHR11469:SF1">
    <property type="entry name" value="GLUCOSE-6-PHOSPHATE ISOMERASE"/>
    <property type="match status" value="1"/>
</dbReference>
<dbReference type="AlphaFoldDB" id="A0A1F7WUV3"/>
<dbReference type="NCBIfam" id="NF010697">
    <property type="entry name" value="PRK14097.1"/>
    <property type="match status" value="1"/>
</dbReference>
<evidence type="ECO:0000256" key="6">
    <source>
        <dbReference type="ARBA" id="ARBA00023235"/>
    </source>
</evidence>
<dbReference type="InterPro" id="IPR018189">
    <property type="entry name" value="Phosphoglucose_isomerase_CS"/>
</dbReference>
<dbReference type="Pfam" id="PF00342">
    <property type="entry name" value="PGI"/>
    <property type="match status" value="1"/>
</dbReference>
<comment type="caution">
    <text evidence="10">The sequence shown here is derived from an EMBL/GenBank/DDBJ whole genome shotgun (WGS) entry which is preliminary data.</text>
</comment>
<gene>
    <name evidence="8" type="primary">pgi</name>
    <name evidence="10" type="ORF">A2008_11595</name>
</gene>
<dbReference type="InterPro" id="IPR046348">
    <property type="entry name" value="SIS_dom_sf"/>
</dbReference>
<evidence type="ECO:0000256" key="2">
    <source>
        <dbReference type="ARBA" id="ARBA00006604"/>
    </source>
</evidence>
<dbReference type="FunFam" id="3.40.50.10490:FF:000015">
    <property type="entry name" value="Glucose-6-phosphate isomerase"/>
    <property type="match status" value="1"/>
</dbReference>
<dbReference type="UniPathway" id="UPA00138"/>
<evidence type="ECO:0000256" key="3">
    <source>
        <dbReference type="ARBA" id="ARBA00022432"/>
    </source>
</evidence>
<dbReference type="GO" id="GO:0005829">
    <property type="term" value="C:cytosol"/>
    <property type="evidence" value="ECO:0007669"/>
    <property type="project" value="TreeGrafter"/>
</dbReference>
<dbReference type="Proteomes" id="UP000178735">
    <property type="component" value="Unassembled WGS sequence"/>
</dbReference>
<evidence type="ECO:0000313" key="11">
    <source>
        <dbReference type="Proteomes" id="UP000178735"/>
    </source>
</evidence>
<dbReference type="GO" id="GO:0006096">
    <property type="term" value="P:glycolytic process"/>
    <property type="evidence" value="ECO:0007669"/>
    <property type="project" value="UniProtKB-UniRule"/>
</dbReference>
<keyword evidence="6 8" id="KW-0413">Isomerase</keyword>
<dbReference type="PRINTS" id="PR00662">
    <property type="entry name" value="G6PISOMERASE"/>
</dbReference>
<comment type="caution">
    <text evidence="8">Lacks conserved residue(s) required for the propagation of feature annotation.</text>
</comment>
<feature type="active site" description="Proton donor" evidence="8">
    <location>
        <position position="291"/>
    </location>
</feature>
<evidence type="ECO:0000313" key="10">
    <source>
        <dbReference type="EMBL" id="OGM06417.1"/>
    </source>
</evidence>
<dbReference type="PROSITE" id="PS00174">
    <property type="entry name" value="P_GLUCOSE_ISOMERASE_2"/>
    <property type="match status" value="1"/>
</dbReference>
<accession>A0A1F7WUV3</accession>
<comment type="similarity">
    <text evidence="2 8 9">Belongs to the GPI family.</text>
</comment>
<evidence type="ECO:0000256" key="4">
    <source>
        <dbReference type="ARBA" id="ARBA00022490"/>
    </source>
</evidence>
<dbReference type="GO" id="GO:0004347">
    <property type="term" value="F:glucose-6-phosphate isomerase activity"/>
    <property type="evidence" value="ECO:0007669"/>
    <property type="project" value="UniProtKB-UniRule"/>
</dbReference>
<evidence type="ECO:0000256" key="1">
    <source>
        <dbReference type="ARBA" id="ARBA00004926"/>
    </source>
</evidence>
<dbReference type="FunFam" id="3.40.50.10490:FF:000016">
    <property type="entry name" value="Glucose-6-phosphate isomerase"/>
    <property type="match status" value="1"/>
</dbReference>
<keyword evidence="3 8" id="KW-0312">Gluconeogenesis</keyword>
<reference evidence="10 11" key="1">
    <citation type="journal article" date="2016" name="Nat. Commun.">
        <title>Thousands of microbial genomes shed light on interconnected biogeochemical processes in an aquifer system.</title>
        <authorList>
            <person name="Anantharaman K."/>
            <person name="Brown C.T."/>
            <person name="Hug L.A."/>
            <person name="Sharon I."/>
            <person name="Castelle C.J."/>
            <person name="Probst A.J."/>
            <person name="Thomas B.C."/>
            <person name="Singh A."/>
            <person name="Wilkins M.J."/>
            <person name="Karaoz U."/>
            <person name="Brodie E.L."/>
            <person name="Williams K.H."/>
            <person name="Hubbard S.S."/>
            <person name="Banfield J.F."/>
        </authorList>
    </citation>
    <scope>NUCLEOTIDE SEQUENCE [LARGE SCALE GENOMIC DNA]</scope>
</reference>
<dbReference type="PANTHER" id="PTHR11469">
    <property type="entry name" value="GLUCOSE-6-PHOSPHATE ISOMERASE"/>
    <property type="match status" value="1"/>
</dbReference>
<evidence type="ECO:0000256" key="8">
    <source>
        <dbReference type="HAMAP-Rule" id="MF_00473"/>
    </source>
</evidence>
<keyword evidence="5 8" id="KW-0324">Glycolysis</keyword>
<comment type="catalytic activity">
    <reaction evidence="7 8 9">
        <text>alpha-D-glucose 6-phosphate = beta-D-fructose 6-phosphate</text>
        <dbReference type="Rhea" id="RHEA:11816"/>
        <dbReference type="ChEBI" id="CHEBI:57634"/>
        <dbReference type="ChEBI" id="CHEBI:58225"/>
        <dbReference type="EC" id="5.3.1.9"/>
    </reaction>
</comment>
<name>A0A1F7WUV3_9BACT</name>
<dbReference type="GO" id="GO:0006094">
    <property type="term" value="P:gluconeogenesis"/>
    <property type="evidence" value="ECO:0007669"/>
    <property type="project" value="UniProtKB-UniRule"/>
</dbReference>
<dbReference type="HAMAP" id="MF_00473">
    <property type="entry name" value="G6P_isomerase"/>
    <property type="match status" value="1"/>
</dbReference>
<keyword evidence="4 8" id="KW-0963">Cytoplasm</keyword>
<dbReference type="EC" id="5.3.1.9" evidence="8"/>
<dbReference type="InterPro" id="IPR001672">
    <property type="entry name" value="G6P_Isomerase"/>
</dbReference>
<dbReference type="Gene3D" id="3.40.50.10490">
    <property type="entry name" value="Glucose-6-phosphate isomerase like protein, domain 1"/>
    <property type="match status" value="2"/>
</dbReference>
<evidence type="ECO:0000256" key="9">
    <source>
        <dbReference type="RuleBase" id="RU000612"/>
    </source>
</evidence>
<dbReference type="STRING" id="1817813.A2008_11595"/>
<dbReference type="GO" id="GO:0097367">
    <property type="term" value="F:carbohydrate derivative binding"/>
    <property type="evidence" value="ECO:0007669"/>
    <property type="project" value="InterPro"/>
</dbReference>
<dbReference type="PROSITE" id="PS51463">
    <property type="entry name" value="P_GLUCOSE_ISOMERASE_3"/>
    <property type="match status" value="1"/>
</dbReference>
<dbReference type="InterPro" id="IPR035476">
    <property type="entry name" value="SIS_PGI_1"/>
</dbReference>
<dbReference type="SUPFAM" id="SSF53697">
    <property type="entry name" value="SIS domain"/>
    <property type="match status" value="1"/>
</dbReference>
<dbReference type="InterPro" id="IPR035482">
    <property type="entry name" value="SIS_PGI_2"/>
</dbReference>
<evidence type="ECO:0000256" key="7">
    <source>
        <dbReference type="ARBA" id="ARBA00029321"/>
    </source>
</evidence>
<comment type="subcellular location">
    <subcellularLocation>
        <location evidence="8">Cytoplasm</location>
    </subcellularLocation>
</comment>
<dbReference type="GO" id="GO:0048029">
    <property type="term" value="F:monosaccharide binding"/>
    <property type="evidence" value="ECO:0007669"/>
    <property type="project" value="TreeGrafter"/>
</dbReference>
<feature type="active site" evidence="8">
    <location>
        <position position="425"/>
    </location>
</feature>
<protein>
    <recommendedName>
        <fullName evidence="8">Glucose-6-phosphate isomerase</fullName>
        <shortName evidence="8">GPI</shortName>
        <ecNumber evidence="8">5.3.1.9</ecNumber>
    </recommendedName>
    <alternativeName>
        <fullName evidence="8">Phosphoglucose isomerase</fullName>
        <shortName evidence="8">PGI</shortName>
    </alternativeName>
    <alternativeName>
        <fullName evidence="8">Phosphohexose isomerase</fullName>
        <shortName evidence="8">PHI</shortName>
    </alternativeName>
</protein>
<dbReference type="PROSITE" id="PS00765">
    <property type="entry name" value="P_GLUCOSE_ISOMERASE_1"/>
    <property type="match status" value="1"/>
</dbReference>
<evidence type="ECO:0000256" key="5">
    <source>
        <dbReference type="ARBA" id="ARBA00023152"/>
    </source>
</evidence>
<organism evidence="10 11">
    <name type="scientific">Candidatus Wallbacteria bacterium GWC2_49_35</name>
    <dbReference type="NCBI Taxonomy" id="1817813"/>
    <lineage>
        <taxon>Bacteria</taxon>
        <taxon>Candidatus Walliibacteriota</taxon>
    </lineage>
</organism>